<keyword evidence="2" id="KW-1185">Reference proteome</keyword>
<dbReference type="PANTHER" id="PTHR43861">
    <property type="entry name" value="TRANS-ACONITATE 2-METHYLTRANSFERASE-RELATED"/>
    <property type="match status" value="1"/>
</dbReference>
<dbReference type="InterPro" id="IPR029063">
    <property type="entry name" value="SAM-dependent_MTases_sf"/>
</dbReference>
<name>A0A0H2KJW6_9MICO</name>
<dbReference type="STRING" id="264251.FB00_15610"/>
<dbReference type="GO" id="GO:0030798">
    <property type="term" value="F:trans-aconitate 2-methyltransferase activity"/>
    <property type="evidence" value="ECO:0007669"/>
    <property type="project" value="InterPro"/>
</dbReference>
<evidence type="ECO:0000313" key="2">
    <source>
        <dbReference type="Proteomes" id="UP000035265"/>
    </source>
</evidence>
<protein>
    <submittedName>
        <fullName evidence="1">Trans-aconitate methyltransferase</fullName>
    </submittedName>
</protein>
<keyword evidence="1" id="KW-0808">Transferase</keyword>
<dbReference type="SUPFAM" id="SSF53335">
    <property type="entry name" value="S-adenosyl-L-methionine-dependent methyltransferases"/>
    <property type="match status" value="1"/>
</dbReference>
<dbReference type="Pfam" id="PF13489">
    <property type="entry name" value="Methyltransf_23"/>
    <property type="match status" value="1"/>
</dbReference>
<dbReference type="Gene3D" id="3.40.50.150">
    <property type="entry name" value="Vaccinia Virus protein VP39"/>
    <property type="match status" value="1"/>
</dbReference>
<evidence type="ECO:0000313" key="1">
    <source>
        <dbReference type="EMBL" id="KLN33761.1"/>
    </source>
</evidence>
<dbReference type="Gene3D" id="1.10.150.290">
    <property type="entry name" value="S-adenosyl-L-methionine-dependent methyltransferases"/>
    <property type="match status" value="1"/>
</dbReference>
<dbReference type="GO" id="GO:0032259">
    <property type="term" value="P:methylation"/>
    <property type="evidence" value="ECO:0007669"/>
    <property type="project" value="UniProtKB-KW"/>
</dbReference>
<dbReference type="PATRIC" id="fig|264251.5.peg.3179"/>
<dbReference type="CDD" id="cd02440">
    <property type="entry name" value="AdoMet_MTases"/>
    <property type="match status" value="1"/>
</dbReference>
<dbReference type="AlphaFoldDB" id="A0A0H2KJW6"/>
<sequence length="256" mass="27682">MPRDWDPALYLSHADERSRPFADLLARVPVDARTVVDLGSGPGHLSALLHARWPGATITGVDASPAMVERARRDASAPWVRYELADVRTWAPPAPADVVVSNATLQWVPDHLDLLARLAGHVAPAGALAFSVPGNHDAPSHRLLREIAARPPYAEHASGVDRPGAHDPEAYLDRLAGLGWAVDAWETTYLHVLHGPDPILRWISATGARPVLQALPDAERAAFVAEYAAALRGAYPERGYGTVLPFRRVFVVATRA</sequence>
<dbReference type="InterPro" id="IPR023149">
    <property type="entry name" value="Trans_acon_MeTrfase_C"/>
</dbReference>
<comment type="caution">
    <text evidence="1">The sequence shown here is derived from an EMBL/GenBank/DDBJ whole genome shotgun (WGS) entry which is preliminary data.</text>
</comment>
<reference evidence="1 2" key="1">
    <citation type="submission" date="2014-05" db="EMBL/GenBank/DDBJ databases">
        <title>Cellulosimicrobium funkei U11 genome.</title>
        <authorList>
            <person name="Hu C."/>
            <person name="Gong Y."/>
            <person name="Wan W."/>
            <person name="Jiang M."/>
        </authorList>
    </citation>
    <scope>NUCLEOTIDE SEQUENCE [LARGE SCALE GENOMIC DNA]</scope>
    <source>
        <strain evidence="1 2">U11</strain>
    </source>
</reference>
<proteinExistence type="predicted"/>
<dbReference type="PANTHER" id="PTHR43861:SF1">
    <property type="entry name" value="TRANS-ACONITATE 2-METHYLTRANSFERASE"/>
    <property type="match status" value="1"/>
</dbReference>
<dbReference type="RefSeq" id="WP_047233793.1">
    <property type="nucleotide sequence ID" value="NZ_JNBQ01000026.1"/>
</dbReference>
<dbReference type="EMBL" id="JNBQ01000026">
    <property type="protein sequence ID" value="KLN33761.1"/>
    <property type="molecule type" value="Genomic_DNA"/>
</dbReference>
<dbReference type="Proteomes" id="UP000035265">
    <property type="component" value="Unassembled WGS sequence"/>
</dbReference>
<accession>A0A0H2KJW6</accession>
<gene>
    <name evidence="1" type="ORF">FB00_15610</name>
</gene>
<keyword evidence="1" id="KW-0489">Methyltransferase</keyword>
<organism evidence="1 2">
    <name type="scientific">Cellulosimicrobium funkei</name>
    <dbReference type="NCBI Taxonomy" id="264251"/>
    <lineage>
        <taxon>Bacteria</taxon>
        <taxon>Bacillati</taxon>
        <taxon>Actinomycetota</taxon>
        <taxon>Actinomycetes</taxon>
        <taxon>Micrococcales</taxon>
        <taxon>Promicromonosporaceae</taxon>
        <taxon>Cellulosimicrobium</taxon>
    </lineage>
</organism>